<organism evidence="1 2">
    <name type="scientific">Aspergillus leporis</name>
    <dbReference type="NCBI Taxonomy" id="41062"/>
    <lineage>
        <taxon>Eukaryota</taxon>
        <taxon>Fungi</taxon>
        <taxon>Dikarya</taxon>
        <taxon>Ascomycota</taxon>
        <taxon>Pezizomycotina</taxon>
        <taxon>Eurotiomycetes</taxon>
        <taxon>Eurotiomycetidae</taxon>
        <taxon>Eurotiales</taxon>
        <taxon>Aspergillaceae</taxon>
        <taxon>Aspergillus</taxon>
        <taxon>Aspergillus subgen. Circumdati</taxon>
    </lineage>
</organism>
<dbReference type="EMBL" id="ML732183">
    <property type="protein sequence ID" value="KAB8076266.1"/>
    <property type="molecule type" value="Genomic_DNA"/>
</dbReference>
<sequence>MLPTIGSRKPGTEKANQEGIHAVSVDVSRPRSVRDTFAKYRVGRLEKDMAVNAIGGYAAIKEAVSGFNDLNAGDDGKDLNKVFIATGNVTPFMTYHRALTLAAGKLALTYTIRVAIESYGSKGYWYARQGHI</sequence>
<protein>
    <submittedName>
        <fullName evidence="1">Uncharacterized protein</fullName>
    </submittedName>
</protein>
<dbReference type="OrthoDB" id="5336600at2759"/>
<gene>
    <name evidence="1" type="ORF">BDV29DRAFT_154895</name>
</gene>
<name>A0A5N5X6H6_9EURO</name>
<accession>A0A5N5X6H6</accession>
<proteinExistence type="predicted"/>
<dbReference type="AlphaFoldDB" id="A0A5N5X6H6"/>
<keyword evidence="2" id="KW-1185">Reference proteome</keyword>
<dbReference type="Proteomes" id="UP000326565">
    <property type="component" value="Unassembled WGS sequence"/>
</dbReference>
<reference evidence="1 2" key="1">
    <citation type="submission" date="2019-04" db="EMBL/GenBank/DDBJ databases">
        <title>Friends and foes A comparative genomics study of 23 Aspergillus species from section Flavi.</title>
        <authorList>
            <consortium name="DOE Joint Genome Institute"/>
            <person name="Kjaerbolling I."/>
            <person name="Vesth T."/>
            <person name="Frisvad J.C."/>
            <person name="Nybo J.L."/>
            <person name="Theobald S."/>
            <person name="Kildgaard S."/>
            <person name="Isbrandt T."/>
            <person name="Kuo A."/>
            <person name="Sato A."/>
            <person name="Lyhne E.K."/>
            <person name="Kogle M.E."/>
            <person name="Wiebenga A."/>
            <person name="Kun R.S."/>
            <person name="Lubbers R.J."/>
            <person name="Makela M.R."/>
            <person name="Barry K."/>
            <person name="Chovatia M."/>
            <person name="Clum A."/>
            <person name="Daum C."/>
            <person name="Haridas S."/>
            <person name="He G."/>
            <person name="LaButti K."/>
            <person name="Lipzen A."/>
            <person name="Mondo S."/>
            <person name="Riley R."/>
            <person name="Salamov A."/>
            <person name="Simmons B.A."/>
            <person name="Magnuson J.K."/>
            <person name="Henrissat B."/>
            <person name="Mortensen U.H."/>
            <person name="Larsen T.O."/>
            <person name="Devries R.P."/>
            <person name="Grigoriev I.V."/>
            <person name="Machida M."/>
            <person name="Baker S.E."/>
            <person name="Andersen M.R."/>
        </authorList>
    </citation>
    <scope>NUCLEOTIDE SEQUENCE [LARGE SCALE GENOMIC DNA]</scope>
    <source>
        <strain evidence="1 2">CBS 151.66</strain>
    </source>
</reference>
<evidence type="ECO:0000313" key="1">
    <source>
        <dbReference type="EMBL" id="KAB8076266.1"/>
    </source>
</evidence>
<evidence type="ECO:0000313" key="2">
    <source>
        <dbReference type="Proteomes" id="UP000326565"/>
    </source>
</evidence>